<accession>F0SSE6</accession>
<organism evidence="3 4">
    <name type="scientific">Rubinisphaera brasiliensis (strain ATCC 49424 / DSM 5305 / JCM 21570 / IAM 15109 / NBRC 103401 / IFAM 1448)</name>
    <name type="common">Planctomyces brasiliensis</name>
    <dbReference type="NCBI Taxonomy" id="756272"/>
    <lineage>
        <taxon>Bacteria</taxon>
        <taxon>Pseudomonadati</taxon>
        <taxon>Planctomycetota</taxon>
        <taxon>Planctomycetia</taxon>
        <taxon>Planctomycetales</taxon>
        <taxon>Planctomycetaceae</taxon>
        <taxon>Rubinisphaera</taxon>
    </lineage>
</organism>
<evidence type="ECO:0000313" key="4">
    <source>
        <dbReference type="Proteomes" id="UP000006860"/>
    </source>
</evidence>
<dbReference type="PANTHER" id="PTHR43542">
    <property type="entry name" value="METHYLTRANSFERASE"/>
    <property type="match status" value="1"/>
</dbReference>
<dbReference type="AlphaFoldDB" id="F0SSE6"/>
<evidence type="ECO:0008006" key="5">
    <source>
        <dbReference type="Google" id="ProtNLM"/>
    </source>
</evidence>
<sequence>MRIIAGRFKGRRLKSNPGMTTRPILDRAKQMLFDRLEVDLKDACVLDVFSGTGSMGLEALSRGAKTCVFIEQDHQAHTLLKYNADHVGASDFTVCWRTDALKTSFKPKGAEGMFPYRVVFYDPPFPLAQKLLVPGSMMFKSLERLASEEVTTPNCLLVLRIPERFTPELPDVWQQEGEELAVGAMRIRFFEKPRV</sequence>
<dbReference type="InterPro" id="IPR004398">
    <property type="entry name" value="RNA_MeTrfase_RsmD"/>
</dbReference>
<dbReference type="Gene3D" id="3.40.50.150">
    <property type="entry name" value="Vaccinia Virus protein VP39"/>
    <property type="match status" value="1"/>
</dbReference>
<dbReference type="GO" id="GO:0031167">
    <property type="term" value="P:rRNA methylation"/>
    <property type="evidence" value="ECO:0007669"/>
    <property type="project" value="InterPro"/>
</dbReference>
<dbReference type="KEGG" id="pbs:Plabr_1606"/>
<keyword evidence="2" id="KW-0808">Transferase</keyword>
<evidence type="ECO:0000256" key="1">
    <source>
        <dbReference type="ARBA" id="ARBA00022603"/>
    </source>
</evidence>
<dbReference type="RefSeq" id="WP_013627944.1">
    <property type="nucleotide sequence ID" value="NC_015174.1"/>
</dbReference>
<dbReference type="PIRSF" id="PIRSF004553">
    <property type="entry name" value="CHP00095"/>
    <property type="match status" value="1"/>
</dbReference>
<keyword evidence="1" id="KW-0489">Methyltransferase</keyword>
<proteinExistence type="predicted"/>
<dbReference type="SUPFAM" id="SSF53335">
    <property type="entry name" value="S-adenosyl-L-methionine-dependent methyltransferases"/>
    <property type="match status" value="1"/>
</dbReference>
<keyword evidence="4" id="KW-1185">Reference proteome</keyword>
<gene>
    <name evidence="3" type="ordered locus">Plabr_1606</name>
</gene>
<dbReference type="InterPro" id="IPR029063">
    <property type="entry name" value="SAM-dependent_MTases_sf"/>
</dbReference>
<dbReference type="Proteomes" id="UP000006860">
    <property type="component" value="Chromosome"/>
</dbReference>
<dbReference type="HOGENOM" id="CLU_075826_0_2_0"/>
<dbReference type="GO" id="GO:0008168">
    <property type="term" value="F:methyltransferase activity"/>
    <property type="evidence" value="ECO:0007669"/>
    <property type="project" value="UniProtKB-KW"/>
</dbReference>
<dbReference type="Pfam" id="PF03602">
    <property type="entry name" value="Cons_hypoth95"/>
    <property type="match status" value="1"/>
</dbReference>
<dbReference type="EMBL" id="CP002546">
    <property type="protein sequence ID" value="ADY59217.1"/>
    <property type="molecule type" value="Genomic_DNA"/>
</dbReference>
<dbReference type="eggNOG" id="COG0742">
    <property type="taxonomic scope" value="Bacteria"/>
</dbReference>
<dbReference type="STRING" id="756272.Plabr_1606"/>
<evidence type="ECO:0000313" key="3">
    <source>
        <dbReference type="EMBL" id="ADY59217.1"/>
    </source>
</evidence>
<evidence type="ECO:0000256" key="2">
    <source>
        <dbReference type="ARBA" id="ARBA00022679"/>
    </source>
</evidence>
<name>F0SSE6_RUBBR</name>
<reference evidence="4" key="1">
    <citation type="submission" date="2011-02" db="EMBL/GenBank/DDBJ databases">
        <title>The complete genome of Planctomyces brasiliensis DSM 5305.</title>
        <authorList>
            <person name="Lucas S."/>
            <person name="Copeland A."/>
            <person name="Lapidus A."/>
            <person name="Bruce D."/>
            <person name="Goodwin L."/>
            <person name="Pitluck S."/>
            <person name="Kyrpides N."/>
            <person name="Mavromatis K."/>
            <person name="Pagani I."/>
            <person name="Ivanova N."/>
            <person name="Ovchinnikova G."/>
            <person name="Lu M."/>
            <person name="Detter J.C."/>
            <person name="Han C."/>
            <person name="Land M."/>
            <person name="Hauser L."/>
            <person name="Markowitz V."/>
            <person name="Cheng J.-F."/>
            <person name="Hugenholtz P."/>
            <person name="Woyke T."/>
            <person name="Wu D."/>
            <person name="Tindall B."/>
            <person name="Pomrenke H.G."/>
            <person name="Brambilla E."/>
            <person name="Klenk H.-P."/>
            <person name="Eisen J.A."/>
        </authorList>
    </citation>
    <scope>NUCLEOTIDE SEQUENCE [LARGE SCALE GENOMIC DNA]</scope>
    <source>
        <strain evidence="4">ATCC 49424 / DSM 5305 / JCM 21570 / IAM 15109 / NBRC 103401 / IFAM 1448</strain>
    </source>
</reference>
<protein>
    <recommendedName>
        <fullName evidence="5">Methyltransferase</fullName>
    </recommendedName>
</protein>
<dbReference type="PANTHER" id="PTHR43542:SF1">
    <property type="entry name" value="METHYLTRANSFERASE"/>
    <property type="match status" value="1"/>
</dbReference>